<dbReference type="InterPro" id="IPR007842">
    <property type="entry name" value="HEPN_dom"/>
</dbReference>
<dbReference type="Pfam" id="PF05168">
    <property type="entry name" value="HEPN"/>
    <property type="match status" value="1"/>
</dbReference>
<dbReference type="AlphaFoldDB" id="A0A5B8CEE9"/>
<protein>
    <submittedName>
        <fullName evidence="2">HEPN domain-containing protein</fullName>
    </submittedName>
</protein>
<dbReference type="SUPFAM" id="SSF81593">
    <property type="entry name" value="Nucleotidyltransferase substrate binding subunit/domain"/>
    <property type="match status" value="1"/>
</dbReference>
<dbReference type="Proteomes" id="UP000311469">
    <property type="component" value="Chromosome cSF1"/>
</dbReference>
<organism evidence="2 3">
    <name type="scientific">Sphingobium fuliginis ATCC 27551</name>
    <dbReference type="NCBI Taxonomy" id="1208342"/>
    <lineage>
        <taxon>Bacteria</taxon>
        <taxon>Pseudomonadati</taxon>
        <taxon>Pseudomonadota</taxon>
        <taxon>Alphaproteobacteria</taxon>
        <taxon>Sphingomonadales</taxon>
        <taxon>Sphingomonadaceae</taxon>
        <taxon>Sphingobium</taxon>
    </lineage>
</organism>
<feature type="domain" description="HEPN" evidence="1">
    <location>
        <begin position="169"/>
        <end position="289"/>
    </location>
</feature>
<gene>
    <name evidence="2" type="ORF">FIL70_03080</name>
</gene>
<dbReference type="SMART" id="SM00748">
    <property type="entry name" value="HEPN"/>
    <property type="match status" value="1"/>
</dbReference>
<dbReference type="KEGG" id="sufl:FIL70_03080"/>
<reference evidence="2 3" key="1">
    <citation type="submission" date="2019-06" db="EMBL/GenBank/DDBJ databases">
        <title>Genome organization and adaptive potential of archetypical organophosphate degarding Sphingobium fuliginis ATCC 27551.</title>
        <authorList>
            <person name="Sarwar A."/>
            <person name="Parthasarathy S."/>
            <person name="Singh C."/>
            <person name="Siddavattam D."/>
        </authorList>
    </citation>
    <scope>NUCLEOTIDE SEQUENCE [LARGE SCALE GENOMIC DNA]</scope>
    <source>
        <strain evidence="2 3">ATCC 27551</strain>
    </source>
</reference>
<evidence type="ECO:0000259" key="1">
    <source>
        <dbReference type="PROSITE" id="PS50910"/>
    </source>
</evidence>
<dbReference type="PROSITE" id="PS50910">
    <property type="entry name" value="HEPN"/>
    <property type="match status" value="1"/>
</dbReference>
<evidence type="ECO:0000313" key="3">
    <source>
        <dbReference type="Proteomes" id="UP000311469"/>
    </source>
</evidence>
<proteinExistence type="predicted"/>
<dbReference type="Gene3D" id="1.20.120.330">
    <property type="entry name" value="Nucleotidyltransferases domain 2"/>
    <property type="match status" value="1"/>
</dbReference>
<evidence type="ECO:0000313" key="2">
    <source>
        <dbReference type="EMBL" id="QDC36377.1"/>
    </source>
</evidence>
<accession>A0A5B8CEE9</accession>
<sequence>MTPSTDREQLPWPVRQELCRVTAMLFEAFAENLKGRLSEHYRSGRILTLILHGSHARPDSWNVAPEDAFHLLAIVNHPRLACRKQDWRLVRDRLRRAWEFGEIARPVRLTVHSLEQVNNALAEGIPHFVAIAGEGIPLYEMEGFRFASPRPLPMPERHAREQSEFARWHDRASDFLLGAAFYRREGNAPMAALLLHQACEHLYQCVLWTITLHGPRTHALDELRERAEALDARLSIAWPRETPFERRTFGCIRRAYVEVRYGRSYRIGSDELAWTMERVILLHDLTERLCRERLDGMVAIGEECHGRCA</sequence>
<dbReference type="RefSeq" id="WP_140041596.1">
    <property type="nucleotide sequence ID" value="NZ_CP041016.1"/>
</dbReference>
<dbReference type="EMBL" id="CP041016">
    <property type="protein sequence ID" value="QDC36377.1"/>
    <property type="molecule type" value="Genomic_DNA"/>
</dbReference>
<name>A0A5B8CEE9_SPHSA</name>